<evidence type="ECO:0000259" key="3">
    <source>
        <dbReference type="Pfam" id="PF25954"/>
    </source>
</evidence>
<feature type="domain" description="YknX-like C-terminal permuted SH3-like" evidence="4">
    <location>
        <begin position="476"/>
        <end position="544"/>
    </location>
</feature>
<keyword evidence="6" id="KW-1185">Reference proteome</keyword>
<dbReference type="InterPro" id="IPR058792">
    <property type="entry name" value="Beta-barrel_RND_2"/>
</dbReference>
<sequence length="546" mass="58548">MADSSAVRDVSDLLMQGLFPPEAIVPLIEPVVTFRRIPPTDPVATAVTSVIYWWRYLKFCLIAVTAGTLHAAKSFQSAKVLTMRRFRPDRKLRKFSGSGIRQNAGSVARSTTRFAILLSGLVLLASGCSRNSAAERDAESKDKLSQPVAVKTVAVTQQDVQASTVQPATVLPFYEAAIRAKVHGYVKDVKVDIGDVVEQGATLAVIDVPESLTQRQQAVARLQQQKAEIERANAGIQLAEANVASAEALAEEARSKMQQVEASLAAAQSEFGRTEDLVKRGSMQPRVLDEVRERRDSAAAGKSAVTAAIGSADASVNVAKAELAAAKADAKAAEAKIRIQEAELAEIDELIGFATLKSPFAGVITARNVSPGNLVSERSTGEPLFIVSQMHKVRIHIPVPENEAAHVERGDSISVRFPSFAAEEAMTVEVSRLTGRLDPSTRTMLVEAEVANDDRKLIPGMFGHATISLSTATPSNVLPARAVRFSEDGAAYVYVVKSGEVSVVPVTTGEDDGHNIQIVSGLETGQTVLDAHLQRFRDGQEVRVLK</sequence>
<dbReference type="GO" id="GO:1990281">
    <property type="term" value="C:efflux pump complex"/>
    <property type="evidence" value="ECO:0007669"/>
    <property type="project" value="TreeGrafter"/>
</dbReference>
<dbReference type="Pfam" id="PF25954">
    <property type="entry name" value="Beta-barrel_RND_2"/>
    <property type="match status" value="1"/>
</dbReference>
<dbReference type="Gene3D" id="2.40.30.170">
    <property type="match status" value="1"/>
</dbReference>
<accession>A0A1P8WHZ6</accession>
<dbReference type="Pfam" id="PF25989">
    <property type="entry name" value="YknX_C"/>
    <property type="match status" value="1"/>
</dbReference>
<dbReference type="SUPFAM" id="SSF111369">
    <property type="entry name" value="HlyD-like secretion proteins"/>
    <property type="match status" value="2"/>
</dbReference>
<reference evidence="5 6" key="1">
    <citation type="journal article" date="2016" name="Front. Microbiol.">
        <title>Fuerstia marisgermanicae gen. nov., sp. nov., an Unusual Member of the Phylum Planctomycetes from the German Wadden Sea.</title>
        <authorList>
            <person name="Kohn T."/>
            <person name="Heuer A."/>
            <person name="Jogler M."/>
            <person name="Vollmers J."/>
            <person name="Boedeker C."/>
            <person name="Bunk B."/>
            <person name="Rast P."/>
            <person name="Borchert D."/>
            <person name="Glockner I."/>
            <person name="Freese H.M."/>
            <person name="Klenk H.P."/>
            <person name="Overmann J."/>
            <person name="Kaster A.K."/>
            <person name="Rohde M."/>
            <person name="Wiegand S."/>
            <person name="Jogler C."/>
        </authorList>
    </citation>
    <scope>NUCLEOTIDE SEQUENCE [LARGE SCALE GENOMIC DNA]</scope>
    <source>
        <strain evidence="5 6">NH11</strain>
    </source>
</reference>
<evidence type="ECO:0000256" key="1">
    <source>
        <dbReference type="ARBA" id="ARBA00009477"/>
    </source>
</evidence>
<dbReference type="PANTHER" id="PTHR30469">
    <property type="entry name" value="MULTIDRUG RESISTANCE PROTEIN MDTA"/>
    <property type="match status" value="1"/>
</dbReference>
<dbReference type="InterPro" id="IPR006143">
    <property type="entry name" value="RND_pump_MFP"/>
</dbReference>
<dbReference type="Proteomes" id="UP000187735">
    <property type="component" value="Chromosome"/>
</dbReference>
<dbReference type="AlphaFoldDB" id="A0A1P8WHZ6"/>
<evidence type="ECO:0000256" key="2">
    <source>
        <dbReference type="SAM" id="Coils"/>
    </source>
</evidence>
<dbReference type="Gene3D" id="1.10.287.470">
    <property type="entry name" value="Helix hairpin bin"/>
    <property type="match status" value="1"/>
</dbReference>
<proteinExistence type="inferred from homology"/>
<evidence type="ECO:0000259" key="4">
    <source>
        <dbReference type="Pfam" id="PF25989"/>
    </source>
</evidence>
<dbReference type="InterPro" id="IPR058637">
    <property type="entry name" value="YknX-like_C"/>
</dbReference>
<dbReference type="EMBL" id="CP017641">
    <property type="protein sequence ID" value="APZ93653.1"/>
    <property type="molecule type" value="Genomic_DNA"/>
</dbReference>
<dbReference type="GO" id="GO:0015562">
    <property type="term" value="F:efflux transmembrane transporter activity"/>
    <property type="evidence" value="ECO:0007669"/>
    <property type="project" value="TreeGrafter"/>
</dbReference>
<dbReference type="STRING" id="1891926.Fuma_03271"/>
<organism evidence="5 6">
    <name type="scientific">Fuerstiella marisgermanici</name>
    <dbReference type="NCBI Taxonomy" id="1891926"/>
    <lineage>
        <taxon>Bacteria</taxon>
        <taxon>Pseudomonadati</taxon>
        <taxon>Planctomycetota</taxon>
        <taxon>Planctomycetia</taxon>
        <taxon>Planctomycetales</taxon>
        <taxon>Planctomycetaceae</taxon>
        <taxon>Fuerstiella</taxon>
    </lineage>
</organism>
<gene>
    <name evidence="5" type="primary">mdtA_3</name>
    <name evidence="5" type="ORF">Fuma_03271</name>
</gene>
<dbReference type="NCBIfam" id="TIGR01730">
    <property type="entry name" value="RND_mfp"/>
    <property type="match status" value="1"/>
</dbReference>
<feature type="domain" description="CusB-like beta-barrel" evidence="3">
    <location>
        <begin position="395"/>
        <end position="468"/>
    </location>
</feature>
<dbReference type="Gene3D" id="2.40.420.20">
    <property type="match status" value="1"/>
</dbReference>
<feature type="coiled-coil region" evidence="2">
    <location>
        <begin position="316"/>
        <end position="350"/>
    </location>
</feature>
<feature type="coiled-coil region" evidence="2">
    <location>
        <begin position="212"/>
        <end position="270"/>
    </location>
</feature>
<name>A0A1P8WHZ6_9PLAN</name>
<dbReference type="PANTHER" id="PTHR30469:SF37">
    <property type="entry name" value="RAGD PROTEIN"/>
    <property type="match status" value="1"/>
</dbReference>
<dbReference type="KEGG" id="fmr:Fuma_03271"/>
<keyword evidence="2" id="KW-0175">Coiled coil</keyword>
<evidence type="ECO:0000313" key="5">
    <source>
        <dbReference type="EMBL" id="APZ93653.1"/>
    </source>
</evidence>
<protein>
    <submittedName>
        <fullName evidence="5">Multidrug transporter MdtA</fullName>
    </submittedName>
</protein>
<evidence type="ECO:0000313" key="6">
    <source>
        <dbReference type="Proteomes" id="UP000187735"/>
    </source>
</evidence>
<dbReference type="Gene3D" id="2.40.50.100">
    <property type="match status" value="2"/>
</dbReference>
<comment type="similarity">
    <text evidence="1">Belongs to the membrane fusion protein (MFP) (TC 8.A.1) family.</text>
</comment>